<dbReference type="RefSeq" id="WP_248352578.1">
    <property type="nucleotide sequence ID" value="NZ_AP025591.1"/>
</dbReference>
<evidence type="ECO:0000256" key="7">
    <source>
        <dbReference type="ARBA" id="ARBA00047746"/>
    </source>
</evidence>
<keyword evidence="10" id="KW-1185">Reference proteome</keyword>
<keyword evidence="3" id="KW-0547">Nucleotide-binding</keyword>
<evidence type="ECO:0000313" key="10">
    <source>
        <dbReference type="Proteomes" id="UP001162891"/>
    </source>
</evidence>
<evidence type="ECO:0000256" key="5">
    <source>
        <dbReference type="ARBA" id="ARBA00023134"/>
    </source>
</evidence>
<keyword evidence="4" id="KW-0692">RNA repair</keyword>
<evidence type="ECO:0000313" key="9">
    <source>
        <dbReference type="EMBL" id="BDG04211.1"/>
    </source>
</evidence>
<reference evidence="10" key="1">
    <citation type="journal article" date="2022" name="Int. J. Syst. Evol. Microbiol.">
        <title>Anaeromyxobacter oryzae sp. nov., Anaeromyxobacter diazotrophicus sp. nov. and Anaeromyxobacter paludicola sp. nov., isolated from paddy soils.</title>
        <authorList>
            <person name="Itoh H."/>
            <person name="Xu Z."/>
            <person name="Mise K."/>
            <person name="Masuda Y."/>
            <person name="Ushijima N."/>
            <person name="Hayakawa C."/>
            <person name="Shiratori Y."/>
            <person name="Senoo K."/>
        </authorList>
    </citation>
    <scope>NUCLEOTIDE SEQUENCE [LARGE SCALE GENOMIC DNA]</scope>
    <source>
        <strain evidence="10">Red232</strain>
    </source>
</reference>
<dbReference type="InterPro" id="IPR001233">
    <property type="entry name" value="RtcB"/>
</dbReference>
<accession>A0ABM7WXH1</accession>
<gene>
    <name evidence="8" type="primary">rtcB</name>
    <name evidence="9" type="ORF">AMOR_32070</name>
</gene>
<keyword evidence="5" id="KW-0342">GTP-binding</keyword>
<dbReference type="Gene3D" id="3.90.1860.10">
    <property type="entry name" value="tRNA-splicing ligase RtcB"/>
    <property type="match status" value="1"/>
</dbReference>
<dbReference type="Proteomes" id="UP001162891">
    <property type="component" value="Chromosome"/>
</dbReference>
<keyword evidence="1 8" id="KW-0436">Ligase</keyword>
<keyword evidence="2 8" id="KW-0479">Metal-binding</keyword>
<comment type="cofactor">
    <cofactor evidence="8">
        <name>Mn(2+)</name>
        <dbReference type="ChEBI" id="CHEBI:29035"/>
    </cofactor>
    <text evidence="8">Binds 2 manganese ions per subunit.</text>
</comment>
<comment type="catalytic activity">
    <reaction evidence="7">
        <text>a 3'-end 3'-phospho-ribonucleotide-RNA + a 5'-end dephospho-ribonucleoside-RNA + GTP = a ribonucleotidyl-ribonucleotide-RNA + GMP + diphosphate</text>
        <dbReference type="Rhea" id="RHEA:68076"/>
        <dbReference type="Rhea" id="RHEA-COMP:10463"/>
        <dbReference type="Rhea" id="RHEA-COMP:13936"/>
        <dbReference type="Rhea" id="RHEA-COMP:17355"/>
        <dbReference type="ChEBI" id="CHEBI:33019"/>
        <dbReference type="ChEBI" id="CHEBI:37565"/>
        <dbReference type="ChEBI" id="CHEBI:58115"/>
        <dbReference type="ChEBI" id="CHEBI:83062"/>
        <dbReference type="ChEBI" id="CHEBI:138284"/>
        <dbReference type="ChEBI" id="CHEBI:173118"/>
        <dbReference type="EC" id="6.5.1.8"/>
    </reaction>
</comment>
<organism evidence="9 10">
    <name type="scientific">Anaeromyxobacter oryzae</name>
    <dbReference type="NCBI Taxonomy" id="2918170"/>
    <lineage>
        <taxon>Bacteria</taxon>
        <taxon>Pseudomonadati</taxon>
        <taxon>Myxococcota</taxon>
        <taxon>Myxococcia</taxon>
        <taxon>Myxococcales</taxon>
        <taxon>Cystobacterineae</taxon>
        <taxon>Anaeromyxobacteraceae</taxon>
        <taxon>Anaeromyxobacter</taxon>
    </lineage>
</organism>
<evidence type="ECO:0000256" key="2">
    <source>
        <dbReference type="ARBA" id="ARBA00022723"/>
    </source>
</evidence>
<name>A0ABM7WXH1_9BACT</name>
<dbReference type="GO" id="GO:0016874">
    <property type="term" value="F:ligase activity"/>
    <property type="evidence" value="ECO:0007669"/>
    <property type="project" value="UniProtKB-KW"/>
</dbReference>
<evidence type="ECO:0000256" key="6">
    <source>
        <dbReference type="ARBA" id="ARBA00023211"/>
    </source>
</evidence>
<dbReference type="PANTHER" id="PTHR11118">
    <property type="entry name" value="RNA-SPLICING LIGASE RTCB HOMOLOG"/>
    <property type="match status" value="1"/>
</dbReference>
<evidence type="ECO:0000256" key="3">
    <source>
        <dbReference type="ARBA" id="ARBA00022741"/>
    </source>
</evidence>
<comment type="subunit">
    <text evidence="8">Monomer.</text>
</comment>
<dbReference type="Pfam" id="PF01139">
    <property type="entry name" value="RtcB"/>
    <property type="match status" value="1"/>
</dbReference>
<dbReference type="EMBL" id="AP025591">
    <property type="protein sequence ID" value="BDG04211.1"/>
    <property type="molecule type" value="Genomic_DNA"/>
</dbReference>
<dbReference type="InterPro" id="IPR036025">
    <property type="entry name" value="RtcB-like_sf"/>
</dbReference>
<sequence>MSSIQHLAAVRRLDGARSTIQNPQGVPCTLLAREDVAVEAEAIEQLLQLLALQDTLDDLWRRERAGSSAPFFGDAPGRIAQVVLTPDFHRGASIPVGTVIDARGFVIPAAVGSDVCCGMRLLATDLRAEELVPVRARLEQRLRAIFFEGQRDIPLSPRQREAILREGLPGLHATRTDNSALGIWRRYDARAQETDLSRVHAGGGFPTDGVGPFADYIRASGARDGRDPQIGSVGGGNHFVEVQAVEATPLGATAHDWGLARERVVIMCHSGSVGLGHTVGASFREAARRLHPAGAPHPAHGFHVLPVRGPHAAEGHRYLAAMRAAANFAFANRLFLGLMALRALSDAVGREVHGQLVGDAPHNLVWALDEERFLHRKGACPAPGSSPENQGPFRYTGHPVIVPGSMGDASHVLAGLGNDALLASASHGAGRSLSRGAASHVDEAAAARALSPLRVVTPIDPNSPRLRGRPDILAAYRARLKEEAPYACKPVTPAIQTLEEAGVAAPVARLRPLVTVKG</sequence>
<dbReference type="EC" id="6.5.1.-" evidence="8"/>
<evidence type="ECO:0000256" key="1">
    <source>
        <dbReference type="ARBA" id="ARBA00022598"/>
    </source>
</evidence>
<dbReference type="SUPFAM" id="SSF103365">
    <property type="entry name" value="Hypothetical protein PH1602"/>
    <property type="match status" value="1"/>
</dbReference>
<dbReference type="PANTHER" id="PTHR11118:SF1">
    <property type="entry name" value="RNA-SPLICING LIGASE RTCB HOMOLOG"/>
    <property type="match status" value="1"/>
</dbReference>
<comment type="similarity">
    <text evidence="8">Belongs to the RtcB family.</text>
</comment>
<protein>
    <recommendedName>
        <fullName evidence="8">tRNA-splicing ligase RtcB</fullName>
        <ecNumber evidence="8">6.5.1.-</ecNumber>
    </recommendedName>
</protein>
<proteinExistence type="inferred from homology"/>
<keyword evidence="6 8" id="KW-0464">Manganese</keyword>
<evidence type="ECO:0000256" key="4">
    <source>
        <dbReference type="ARBA" id="ARBA00022800"/>
    </source>
</evidence>
<evidence type="ECO:0000256" key="8">
    <source>
        <dbReference type="RuleBase" id="RU371113"/>
    </source>
</evidence>